<dbReference type="Pfam" id="PF00535">
    <property type="entry name" value="Glycos_transf_2"/>
    <property type="match status" value="1"/>
</dbReference>
<evidence type="ECO:0000313" key="2">
    <source>
        <dbReference type="EMBL" id="SDY98474.1"/>
    </source>
</evidence>
<dbReference type="RefSeq" id="WP_093313857.1">
    <property type="nucleotide sequence ID" value="NZ_FNPV01000006.1"/>
</dbReference>
<dbReference type="Proteomes" id="UP000199230">
    <property type="component" value="Unassembled WGS sequence"/>
</dbReference>
<dbReference type="Gene3D" id="3.90.550.10">
    <property type="entry name" value="Spore Coat Polysaccharide Biosynthesis Protein SpsA, Chain A"/>
    <property type="match status" value="1"/>
</dbReference>
<dbReference type="EMBL" id="FNPV01000006">
    <property type="protein sequence ID" value="SDY98474.1"/>
    <property type="molecule type" value="Genomic_DNA"/>
</dbReference>
<reference evidence="2 3" key="1">
    <citation type="submission" date="2016-10" db="EMBL/GenBank/DDBJ databases">
        <authorList>
            <person name="de Groot N.N."/>
        </authorList>
    </citation>
    <scope>NUCLEOTIDE SEQUENCE [LARGE SCALE GENOMIC DNA]</scope>
    <source>
        <strain evidence="2 3">APO</strain>
    </source>
</reference>
<accession>A0A1H3PBG4</accession>
<dbReference type="GO" id="GO:0016758">
    <property type="term" value="F:hexosyltransferase activity"/>
    <property type="evidence" value="ECO:0007669"/>
    <property type="project" value="UniProtKB-ARBA"/>
</dbReference>
<name>A0A1H3PBG4_9FIRM</name>
<gene>
    <name evidence="2" type="ORF">SAMN05192546_106122</name>
</gene>
<keyword evidence="2" id="KW-0808">Transferase</keyword>
<dbReference type="PANTHER" id="PTHR22916">
    <property type="entry name" value="GLYCOSYLTRANSFERASE"/>
    <property type="match status" value="1"/>
</dbReference>
<dbReference type="AlphaFoldDB" id="A0A1H3PBG4"/>
<organism evidence="2 3">
    <name type="scientific">Tindallia californiensis</name>
    <dbReference type="NCBI Taxonomy" id="159292"/>
    <lineage>
        <taxon>Bacteria</taxon>
        <taxon>Bacillati</taxon>
        <taxon>Bacillota</taxon>
        <taxon>Clostridia</taxon>
        <taxon>Peptostreptococcales</taxon>
        <taxon>Tindalliaceae</taxon>
        <taxon>Tindallia</taxon>
    </lineage>
</organism>
<keyword evidence="3" id="KW-1185">Reference proteome</keyword>
<evidence type="ECO:0000313" key="3">
    <source>
        <dbReference type="Proteomes" id="UP000199230"/>
    </source>
</evidence>
<dbReference type="PANTHER" id="PTHR22916:SF3">
    <property type="entry name" value="UDP-GLCNAC:BETAGAL BETA-1,3-N-ACETYLGLUCOSAMINYLTRANSFERASE-LIKE PROTEIN 1"/>
    <property type="match status" value="1"/>
</dbReference>
<protein>
    <submittedName>
        <fullName evidence="2">Glycosyl transferase family 2</fullName>
    </submittedName>
</protein>
<dbReference type="InterPro" id="IPR029044">
    <property type="entry name" value="Nucleotide-diphossugar_trans"/>
</dbReference>
<sequence length="329" mass="38903">MKKVDILLATYNPNDQYFIQLLKSLDEQSYPNLFLIIRDDSSNSDTFHSISKLVKTHITSFDYRITANQNNLGSNKTFEKLTLDSRGDYVAYCDQDDIWEKDKLTKLVELIEKNKDTVLCYSDLSVIDKDGVQLAESFKAINRRVNHLYGNQLFKYFLRRNCITGCTMLIKSEIAKNAIPFCSQYYIHDHWLALFASSRGRISYLPDPLVQYRLHEKNQIGLSLLNNIDDKDDYYKKKLLTERSKYQWLLEYYKTNPICVHSVQQVLKWTEDRIRFFENKSFRTTFLMISRIKVDPQLILLELFINLLPLSFSRIIIKTIKYRFSAHCK</sequence>
<dbReference type="InterPro" id="IPR001173">
    <property type="entry name" value="Glyco_trans_2-like"/>
</dbReference>
<evidence type="ECO:0000259" key="1">
    <source>
        <dbReference type="Pfam" id="PF00535"/>
    </source>
</evidence>
<dbReference type="SUPFAM" id="SSF53448">
    <property type="entry name" value="Nucleotide-diphospho-sugar transferases"/>
    <property type="match status" value="1"/>
</dbReference>
<dbReference type="OrthoDB" id="9802649at2"/>
<feature type="domain" description="Glycosyltransferase 2-like" evidence="1">
    <location>
        <begin position="6"/>
        <end position="167"/>
    </location>
</feature>
<dbReference type="STRING" id="159292.SAMN05192546_106122"/>
<proteinExistence type="predicted"/>